<evidence type="ECO:0000313" key="3">
    <source>
        <dbReference type="Proteomes" id="UP000078476"/>
    </source>
</evidence>
<comment type="caution">
    <text evidence="2">The sequence shown here is derived from an EMBL/GenBank/DDBJ whole genome shotgun (WGS) entry which is preliminary data.</text>
</comment>
<dbReference type="Proteomes" id="UP000078476">
    <property type="component" value="Unassembled WGS sequence"/>
</dbReference>
<sequence length="245" mass="26909">MPSILFGLILLLSGCAVDKQEQISTMLSVDNATPLFVVPSVRERMLHLARQEWDLFGRPEVNYESDPPALTYPSQAVHGHETLAPFFSRVFMYWYAATDLPIIGYTGEIRPWSAAFIVWLARSAGVAETDLPSTVLHWDYMQHVMAAGSAGRFVSHAINAYAPKPGDIICAARGEAFSQSIHGYKDLKHGAYHCDLVVAQRPGVIDVIGGNVLDAVSLAHIKLDGTGIVLPTKARPWSLVIEQRN</sequence>
<feature type="domain" description="DUF2272" evidence="1">
    <location>
        <begin position="109"/>
        <end position="231"/>
    </location>
</feature>
<dbReference type="InterPro" id="IPR019262">
    <property type="entry name" value="DUF2272"/>
</dbReference>
<proteinExistence type="predicted"/>
<dbReference type="OrthoDB" id="8836344at2"/>
<dbReference type="STRING" id="980561.A1359_07515"/>
<evidence type="ECO:0000313" key="2">
    <source>
        <dbReference type="EMBL" id="OAI16489.1"/>
    </source>
</evidence>
<keyword evidence="3" id="KW-1185">Reference proteome</keyword>
<dbReference type="Pfam" id="PF10030">
    <property type="entry name" value="DUF2272"/>
    <property type="match status" value="1"/>
</dbReference>
<protein>
    <recommendedName>
        <fullName evidence="1">DUF2272 domain-containing protein</fullName>
    </recommendedName>
</protein>
<reference evidence="2 3" key="1">
    <citation type="submission" date="2016-03" db="EMBL/GenBank/DDBJ databases">
        <authorList>
            <person name="Ploux O."/>
        </authorList>
    </citation>
    <scope>NUCLEOTIDE SEQUENCE [LARGE SCALE GENOMIC DNA]</scope>
    <source>
        <strain evidence="2 3">R-45370</strain>
    </source>
</reference>
<organism evidence="2 3">
    <name type="scientific">Methylomonas lenta</name>
    <dbReference type="NCBI Taxonomy" id="980561"/>
    <lineage>
        <taxon>Bacteria</taxon>
        <taxon>Pseudomonadati</taxon>
        <taxon>Pseudomonadota</taxon>
        <taxon>Gammaproteobacteria</taxon>
        <taxon>Methylococcales</taxon>
        <taxon>Methylococcaceae</taxon>
        <taxon>Methylomonas</taxon>
    </lineage>
</organism>
<name>A0A177NH16_9GAMM</name>
<dbReference type="AlphaFoldDB" id="A0A177NH16"/>
<evidence type="ECO:0000259" key="1">
    <source>
        <dbReference type="Pfam" id="PF10030"/>
    </source>
</evidence>
<gene>
    <name evidence="2" type="ORF">A1359_07515</name>
</gene>
<accession>A0A177NH16</accession>
<dbReference type="EMBL" id="LUUI01000095">
    <property type="protein sequence ID" value="OAI16489.1"/>
    <property type="molecule type" value="Genomic_DNA"/>
</dbReference>